<dbReference type="SUPFAM" id="SSF56024">
    <property type="entry name" value="Phospholipase D/nuclease"/>
    <property type="match status" value="2"/>
</dbReference>
<evidence type="ECO:0000313" key="4">
    <source>
        <dbReference type="Ensembl" id="ENSCCRP00020073340.1"/>
    </source>
</evidence>
<dbReference type="Proteomes" id="UP000694701">
    <property type="component" value="Unplaced"/>
</dbReference>
<dbReference type="SMART" id="SM00155">
    <property type="entry name" value="PLDc"/>
    <property type="match status" value="2"/>
</dbReference>
<dbReference type="Ensembl" id="ENSCCRT00020080522.1">
    <property type="protein sequence ID" value="ENSCCRP00020073340.1"/>
    <property type="gene ID" value="ENSCCRG00020034271.1"/>
</dbReference>
<feature type="domain" description="PLD phosphodiesterase" evidence="3">
    <location>
        <begin position="222"/>
        <end position="249"/>
    </location>
</feature>
<keyword evidence="2" id="KW-0812">Transmembrane</keyword>
<dbReference type="InterPro" id="IPR050874">
    <property type="entry name" value="Diverse_PLD-related"/>
</dbReference>
<reference evidence="4" key="1">
    <citation type="submission" date="2025-08" db="UniProtKB">
        <authorList>
            <consortium name="Ensembl"/>
        </authorList>
    </citation>
    <scope>IDENTIFICATION</scope>
</reference>
<keyword evidence="2" id="KW-1133">Transmembrane helix</keyword>
<dbReference type="Gene3D" id="3.30.870.10">
    <property type="entry name" value="Endonuclease Chain A"/>
    <property type="match status" value="2"/>
</dbReference>
<dbReference type="InterPro" id="IPR032803">
    <property type="entry name" value="PLDc_3"/>
</dbReference>
<dbReference type="InterPro" id="IPR001736">
    <property type="entry name" value="PLipase_D/transphosphatidylase"/>
</dbReference>
<evidence type="ECO:0000313" key="5">
    <source>
        <dbReference type="Proteomes" id="UP000694701"/>
    </source>
</evidence>
<evidence type="ECO:0000256" key="1">
    <source>
        <dbReference type="ARBA" id="ARBA00008664"/>
    </source>
</evidence>
<dbReference type="Pfam" id="PF00614">
    <property type="entry name" value="PLDc"/>
    <property type="match status" value="1"/>
</dbReference>
<dbReference type="PANTHER" id="PTHR10185:SF8">
    <property type="entry name" value="5'-3' EXONUCLEASE PLD4"/>
    <property type="match status" value="1"/>
</dbReference>
<name>A0A8C2I2A3_CYPCA</name>
<dbReference type="Pfam" id="PF13918">
    <property type="entry name" value="PLDc_3"/>
    <property type="match status" value="1"/>
</dbReference>
<comment type="similarity">
    <text evidence="1">Belongs to the phospholipase D family.</text>
</comment>
<accession>A0A8C2I2A3</accession>
<dbReference type="AlphaFoldDB" id="A0A8C2I2A3"/>
<dbReference type="GO" id="GO:0003824">
    <property type="term" value="F:catalytic activity"/>
    <property type="evidence" value="ECO:0007669"/>
    <property type="project" value="InterPro"/>
</dbReference>
<keyword evidence="2" id="KW-0472">Membrane</keyword>
<evidence type="ECO:0000259" key="3">
    <source>
        <dbReference type="PROSITE" id="PS50035"/>
    </source>
</evidence>
<feature type="transmembrane region" description="Helical" evidence="2">
    <location>
        <begin position="57"/>
        <end position="76"/>
    </location>
</feature>
<evidence type="ECO:0000256" key="2">
    <source>
        <dbReference type="SAM" id="Phobius"/>
    </source>
</evidence>
<dbReference type="PANTHER" id="PTHR10185">
    <property type="entry name" value="PHOSPHOLIPASE D - RELATED"/>
    <property type="match status" value="1"/>
</dbReference>
<protein>
    <submittedName>
        <fullName evidence="4">Phospholipase D family member 4</fullName>
    </submittedName>
</protein>
<proteinExistence type="inferred from homology"/>
<dbReference type="PROSITE" id="PS50035">
    <property type="entry name" value="PLD"/>
    <property type="match status" value="2"/>
</dbReference>
<organism evidence="4 5">
    <name type="scientific">Cyprinus carpio</name>
    <name type="common">Common carp</name>
    <dbReference type="NCBI Taxonomy" id="7962"/>
    <lineage>
        <taxon>Eukaryota</taxon>
        <taxon>Metazoa</taxon>
        <taxon>Chordata</taxon>
        <taxon>Craniata</taxon>
        <taxon>Vertebrata</taxon>
        <taxon>Euteleostomi</taxon>
        <taxon>Actinopterygii</taxon>
        <taxon>Neopterygii</taxon>
        <taxon>Teleostei</taxon>
        <taxon>Ostariophysi</taxon>
        <taxon>Cypriniformes</taxon>
        <taxon>Cyprinidae</taxon>
        <taxon>Cyprininae</taxon>
        <taxon>Cyprinus</taxon>
    </lineage>
</organism>
<feature type="domain" description="PLD phosphodiesterase" evidence="3">
    <location>
        <begin position="436"/>
        <end position="462"/>
    </location>
</feature>
<sequence length="518" mass="57231">MPGQTSLHSLRREILSTCFNMPASSRLLDGHELTSPYKSLHDNYVSNRRDSKCPASALLAAGCLLVLGILLAVAVIEMLKNEDRIHEALNPPQTQTCCNQTGPIEQSSIVLVESFPLGLDYGRNVSAGVSLYEAWKDLLSSASKQIDVASFYWCLTGEDISVNSSSDRQGREILEEFKALPSRNVSVRVVTSIPTLAPNSTDLKALKEHGVQIRRVNFGRLTKGILHSKFWIVDGKHVYIGSANMDWRALTQVKELGVVIYNSSALAADLQKIFQSYWVTGRSNASIPDPWPSDYDTRINEERPLLLNLSGAESRAYIAASPPVFCPDSRTRDLDAILSAIRGAQDFIHVAVMEFYPASKSFHHHGYWPVIEDALKRSAVDRNVSVCLLVSCGQETDPAVWPFIRSLDALHSPSDNINIAVRVFVIPAGNQSHIPYSRINHNKYLVTDKVVYVGTSNWSADYFSTTAGVGLVLSQNASGDSFHQQLRAVFERDWSSPFSHPLADLQRIRDCASSTSAP</sequence>